<dbReference type="EMBL" id="VISO01000001">
    <property type="protein sequence ID" value="TVZ74946.1"/>
    <property type="molecule type" value="Genomic_DNA"/>
</dbReference>
<evidence type="ECO:0000313" key="1">
    <source>
        <dbReference type="EMBL" id="TVZ74946.1"/>
    </source>
</evidence>
<name>A0A559TK58_9HYPH</name>
<accession>A0A559TK58</accession>
<dbReference type="PROSITE" id="PS51257">
    <property type="entry name" value="PROKAR_LIPOPROTEIN"/>
    <property type="match status" value="1"/>
</dbReference>
<dbReference type="Proteomes" id="UP000319824">
    <property type="component" value="Unassembled WGS sequence"/>
</dbReference>
<protein>
    <submittedName>
        <fullName evidence="1">Uncharacterized protein</fullName>
    </submittedName>
</protein>
<gene>
    <name evidence="1" type="ORF">BCL32_0287</name>
</gene>
<comment type="caution">
    <text evidence="1">The sequence shown here is derived from an EMBL/GenBank/DDBJ whole genome shotgun (WGS) entry which is preliminary data.</text>
</comment>
<proteinExistence type="predicted"/>
<reference evidence="1 2" key="1">
    <citation type="submission" date="2019-06" db="EMBL/GenBank/DDBJ databases">
        <title>Pac Bio to generate improved reference genome sequences for organisms with transposon mutant libraries (support for FEBA project).</title>
        <authorList>
            <person name="Blow M."/>
        </authorList>
    </citation>
    <scope>NUCLEOTIDE SEQUENCE [LARGE SCALE GENOMIC DNA]</scope>
    <source>
        <strain evidence="1 2">USDA 1844</strain>
    </source>
</reference>
<evidence type="ECO:0000313" key="2">
    <source>
        <dbReference type="Proteomes" id="UP000319824"/>
    </source>
</evidence>
<organism evidence="1 2">
    <name type="scientific">Rhizobium mongolense USDA 1844</name>
    <dbReference type="NCBI Taxonomy" id="1079460"/>
    <lineage>
        <taxon>Bacteria</taxon>
        <taxon>Pseudomonadati</taxon>
        <taxon>Pseudomonadota</taxon>
        <taxon>Alphaproteobacteria</taxon>
        <taxon>Hyphomicrobiales</taxon>
        <taxon>Rhizobiaceae</taxon>
        <taxon>Rhizobium/Agrobacterium group</taxon>
        <taxon>Rhizobium</taxon>
    </lineage>
</organism>
<sequence length="90" mass="9601">MPVDLRPELNNATPSLRPHYSAFVTTTGCSVPVPRIGTLTLVGATYLDFSLRIGATGSHVPHESLPQSHAAFMPDAVWAAIRPSPRLIPG</sequence>
<dbReference type="AlphaFoldDB" id="A0A559TK58"/>